<gene>
    <name evidence="2" type="ORF">RclHR1_15040005</name>
</gene>
<evidence type="ECO:0000313" key="2">
    <source>
        <dbReference type="EMBL" id="GBB88519.1"/>
    </source>
</evidence>
<organism evidence="2 3">
    <name type="scientific">Rhizophagus clarus</name>
    <dbReference type="NCBI Taxonomy" id="94130"/>
    <lineage>
        <taxon>Eukaryota</taxon>
        <taxon>Fungi</taxon>
        <taxon>Fungi incertae sedis</taxon>
        <taxon>Mucoromycota</taxon>
        <taxon>Glomeromycotina</taxon>
        <taxon>Glomeromycetes</taxon>
        <taxon>Glomerales</taxon>
        <taxon>Glomeraceae</taxon>
        <taxon>Rhizophagus</taxon>
    </lineage>
</organism>
<evidence type="ECO:0000256" key="1">
    <source>
        <dbReference type="SAM" id="Phobius"/>
    </source>
</evidence>
<protein>
    <submittedName>
        <fullName evidence="2">Uncharacterized protein</fullName>
    </submittedName>
</protein>
<comment type="caution">
    <text evidence="2">The sequence shown here is derived from an EMBL/GenBank/DDBJ whole genome shotgun (WGS) entry which is preliminary data.</text>
</comment>
<accession>A0A2Z6QRQ4</accession>
<keyword evidence="3" id="KW-1185">Reference proteome</keyword>
<keyword evidence="1" id="KW-0472">Membrane</keyword>
<evidence type="ECO:0000313" key="3">
    <source>
        <dbReference type="Proteomes" id="UP000247702"/>
    </source>
</evidence>
<keyword evidence="1" id="KW-1133">Transmembrane helix</keyword>
<dbReference type="AlphaFoldDB" id="A0A2Z6QRQ4"/>
<dbReference type="Proteomes" id="UP000247702">
    <property type="component" value="Unassembled WGS sequence"/>
</dbReference>
<proteinExistence type="predicted"/>
<sequence length="78" mass="8958">MLAYLYLRCYGKTFMLLSFGLDVKLWAGLRVLVFCLFAVVFVCFLSSLGMVLCSRIKITFTQRSCSVESYGGNWNRYS</sequence>
<reference evidence="2 3" key="1">
    <citation type="submission" date="2017-11" db="EMBL/GenBank/DDBJ databases">
        <title>The genome of Rhizophagus clarus HR1 reveals common genetic basis of auxotrophy among arbuscular mycorrhizal fungi.</title>
        <authorList>
            <person name="Kobayashi Y."/>
        </authorList>
    </citation>
    <scope>NUCLEOTIDE SEQUENCE [LARGE SCALE GENOMIC DNA]</scope>
    <source>
        <strain evidence="2 3">HR1</strain>
    </source>
</reference>
<dbReference type="EMBL" id="BEXD01000563">
    <property type="protein sequence ID" value="GBB88519.1"/>
    <property type="molecule type" value="Genomic_DNA"/>
</dbReference>
<feature type="transmembrane region" description="Helical" evidence="1">
    <location>
        <begin position="25"/>
        <end position="53"/>
    </location>
</feature>
<name>A0A2Z6QRQ4_9GLOM</name>
<keyword evidence="1" id="KW-0812">Transmembrane</keyword>